<evidence type="ECO:0000313" key="3">
    <source>
        <dbReference type="Proteomes" id="UP000218899"/>
    </source>
</evidence>
<dbReference type="AlphaFoldDB" id="A0A1B4VDG0"/>
<evidence type="ECO:0000313" key="2">
    <source>
        <dbReference type="EMBL" id="BAU47907.1"/>
    </source>
</evidence>
<organism evidence="2 3">
    <name type="scientific">Sulfurifustis variabilis</name>
    <dbReference type="NCBI Taxonomy" id="1675686"/>
    <lineage>
        <taxon>Bacteria</taxon>
        <taxon>Pseudomonadati</taxon>
        <taxon>Pseudomonadota</taxon>
        <taxon>Gammaproteobacteria</taxon>
        <taxon>Acidiferrobacterales</taxon>
        <taxon>Acidiferrobacteraceae</taxon>
        <taxon>Sulfurifustis</taxon>
    </lineage>
</organism>
<dbReference type="SUPFAM" id="SSF53474">
    <property type="entry name" value="alpha/beta-Hydrolases"/>
    <property type="match status" value="1"/>
</dbReference>
<gene>
    <name evidence="2" type="ORF">SVA_1340</name>
</gene>
<dbReference type="Proteomes" id="UP000218899">
    <property type="component" value="Chromosome"/>
</dbReference>
<dbReference type="InterPro" id="IPR022742">
    <property type="entry name" value="Hydrolase_4"/>
</dbReference>
<dbReference type="Pfam" id="PF12146">
    <property type="entry name" value="Hydrolase_4"/>
    <property type="match status" value="1"/>
</dbReference>
<dbReference type="Gene3D" id="3.40.50.1820">
    <property type="entry name" value="alpha/beta hydrolase"/>
    <property type="match status" value="1"/>
</dbReference>
<dbReference type="KEGG" id="sva:SVA_1340"/>
<evidence type="ECO:0000259" key="1">
    <source>
        <dbReference type="Pfam" id="PF12146"/>
    </source>
</evidence>
<name>A0A1B4VDG0_9GAMM</name>
<accession>A0A1B4VDG0</accession>
<protein>
    <submittedName>
        <fullName evidence="2">Esterase</fullName>
    </submittedName>
</protein>
<keyword evidence="3" id="KW-1185">Reference proteome</keyword>
<dbReference type="RefSeq" id="WP_169923992.1">
    <property type="nucleotide sequence ID" value="NZ_AP014936.1"/>
</dbReference>
<feature type="domain" description="Serine aminopeptidase S33" evidence="1">
    <location>
        <begin position="48"/>
        <end position="151"/>
    </location>
</feature>
<dbReference type="EMBL" id="AP014936">
    <property type="protein sequence ID" value="BAU47907.1"/>
    <property type="molecule type" value="Genomic_DNA"/>
</dbReference>
<sequence length="277" mass="30432">MTMETRGFFENRRGRRLYFAAHGDAGAREAWVFCNPFLEEKVFSHPVYVAFARRLAGEGGFALRFDYEGDGDSEGEVSHLSLAEWGDDLADACALARERFRAQSVSLFGLRLGAALAWLRADEVRAERLLLWDPVVNGAAYFQECLRLNLTTQLATYKKIVENREQMMQRLEGGETVNIAGYEVGGRMASSIAAMDIGEPDTAPASPARVLQFLKPGAGVNRVASPMANHSNVHVEPVSIQPFWQESKHHDPAPERLIEASLRVVASRPGARAGGAG</sequence>
<proteinExistence type="predicted"/>
<reference evidence="2 3" key="1">
    <citation type="submission" date="2015-08" db="EMBL/GenBank/DDBJ databases">
        <title>Complete genome sequence of Sulfurifustis variabilis.</title>
        <authorList>
            <person name="Miura A."/>
            <person name="Kojima H."/>
            <person name="Fukui M."/>
        </authorList>
    </citation>
    <scope>NUCLEOTIDE SEQUENCE [LARGE SCALE GENOMIC DNA]</scope>
    <source>
        <strain evidence="3">skN76</strain>
    </source>
</reference>
<dbReference type="InterPro" id="IPR029058">
    <property type="entry name" value="AB_hydrolase_fold"/>
</dbReference>